<keyword evidence="10" id="KW-1185">Reference proteome</keyword>
<dbReference type="AlphaFoldDB" id="A0AAN9K0U6"/>
<dbReference type="EMBL" id="JAYMYQ010000010">
    <property type="protein sequence ID" value="KAK7308408.1"/>
    <property type="molecule type" value="Genomic_DNA"/>
</dbReference>
<feature type="domain" description="SOSEKI DIX-like" evidence="8">
    <location>
        <begin position="64"/>
        <end position="136"/>
    </location>
</feature>
<dbReference type="PANTHER" id="PTHR31083">
    <property type="entry name" value="UPSTREAM OF FLC PROTEIN (DUF966)"/>
    <property type="match status" value="1"/>
</dbReference>
<proteinExistence type="inferred from homology"/>
<accession>A0AAN9K0U6</accession>
<comment type="similarity">
    <text evidence="7">Belongs to the SOSEKI family.</text>
</comment>
<evidence type="ECO:0000256" key="2">
    <source>
        <dbReference type="ARBA" id="ARBA00022473"/>
    </source>
</evidence>
<comment type="subcellular location">
    <subcellularLocation>
        <location evidence="1">Cell membrane</location>
        <topology evidence="1">Peripheral membrane protein</topology>
        <orientation evidence="1">Cytoplasmic side</orientation>
    </subcellularLocation>
</comment>
<keyword evidence="5" id="KW-0472">Membrane</keyword>
<dbReference type="Proteomes" id="UP001367508">
    <property type="component" value="Unassembled WGS sequence"/>
</dbReference>
<evidence type="ECO:0000256" key="6">
    <source>
        <dbReference type="ARBA" id="ARBA00023306"/>
    </source>
</evidence>
<sequence length="186" mass="21336">METSLISLLLWEKQVVLHVTLHPKCCQCQAILEVNGYSPIIGPKPPKVSAIDIVKVDDVNLATNFMEACLSSPHELCLKDIINCLNLFLRKSTGTMYSWSAKWSYKNGFIWHNLLENKFIYPAQKEGYILKGSKILDNAASIMRLQQLKDNSNSLIMIIRRHNKSWCSIDLNKYQVYKFELIEGQS</sequence>
<protein>
    <recommendedName>
        <fullName evidence="8">SOSEKI DIX-like domain-containing protein</fullName>
    </recommendedName>
</protein>
<evidence type="ECO:0000256" key="5">
    <source>
        <dbReference type="ARBA" id="ARBA00023136"/>
    </source>
</evidence>
<keyword evidence="3" id="KW-1003">Cell membrane</keyword>
<dbReference type="PANTHER" id="PTHR31083:SF4">
    <property type="entry name" value="PROTEIN SOSEKI 4-RELATED"/>
    <property type="match status" value="1"/>
</dbReference>
<evidence type="ECO:0000313" key="9">
    <source>
        <dbReference type="EMBL" id="KAK7308408.1"/>
    </source>
</evidence>
<gene>
    <name evidence="9" type="ORF">VNO77_42013</name>
</gene>
<evidence type="ECO:0000256" key="3">
    <source>
        <dbReference type="ARBA" id="ARBA00022475"/>
    </source>
</evidence>
<dbReference type="InterPro" id="IPR010369">
    <property type="entry name" value="SOK"/>
</dbReference>
<evidence type="ECO:0000256" key="7">
    <source>
        <dbReference type="ARBA" id="ARBA00024211"/>
    </source>
</evidence>
<dbReference type="GO" id="GO:0005886">
    <property type="term" value="C:plasma membrane"/>
    <property type="evidence" value="ECO:0007669"/>
    <property type="project" value="UniProtKB-SubCell"/>
</dbReference>
<organism evidence="9 10">
    <name type="scientific">Canavalia gladiata</name>
    <name type="common">Sword bean</name>
    <name type="synonym">Dolichos gladiatus</name>
    <dbReference type="NCBI Taxonomy" id="3824"/>
    <lineage>
        <taxon>Eukaryota</taxon>
        <taxon>Viridiplantae</taxon>
        <taxon>Streptophyta</taxon>
        <taxon>Embryophyta</taxon>
        <taxon>Tracheophyta</taxon>
        <taxon>Spermatophyta</taxon>
        <taxon>Magnoliopsida</taxon>
        <taxon>eudicotyledons</taxon>
        <taxon>Gunneridae</taxon>
        <taxon>Pentapetalae</taxon>
        <taxon>rosids</taxon>
        <taxon>fabids</taxon>
        <taxon>Fabales</taxon>
        <taxon>Fabaceae</taxon>
        <taxon>Papilionoideae</taxon>
        <taxon>50 kb inversion clade</taxon>
        <taxon>NPAAA clade</taxon>
        <taxon>indigoferoid/millettioid clade</taxon>
        <taxon>Phaseoleae</taxon>
        <taxon>Canavalia</taxon>
    </lineage>
</organism>
<keyword evidence="2" id="KW-0217">Developmental protein</keyword>
<evidence type="ECO:0000313" key="10">
    <source>
        <dbReference type="Proteomes" id="UP001367508"/>
    </source>
</evidence>
<comment type="caution">
    <text evidence="9">The sequence shown here is derived from an EMBL/GenBank/DDBJ whole genome shotgun (WGS) entry which is preliminary data.</text>
</comment>
<evidence type="ECO:0000256" key="1">
    <source>
        <dbReference type="ARBA" id="ARBA00004413"/>
    </source>
</evidence>
<reference evidence="9 10" key="1">
    <citation type="submission" date="2024-01" db="EMBL/GenBank/DDBJ databases">
        <title>The genomes of 5 underutilized Papilionoideae crops provide insights into root nodulation and disease resistanc.</title>
        <authorList>
            <person name="Jiang F."/>
        </authorList>
    </citation>
    <scope>NUCLEOTIDE SEQUENCE [LARGE SCALE GENOMIC DNA]</scope>
    <source>
        <strain evidence="9">LVBAO_FW01</strain>
        <tissue evidence="9">Leaves</tissue>
    </source>
</reference>
<dbReference type="InterPro" id="IPR048351">
    <property type="entry name" value="SOK_DIX"/>
</dbReference>
<evidence type="ECO:0000259" key="8">
    <source>
        <dbReference type="Pfam" id="PF06136"/>
    </source>
</evidence>
<evidence type="ECO:0000256" key="4">
    <source>
        <dbReference type="ARBA" id="ARBA00022618"/>
    </source>
</evidence>
<dbReference type="Pfam" id="PF06136">
    <property type="entry name" value="SOK"/>
    <property type="match status" value="1"/>
</dbReference>
<keyword evidence="6" id="KW-0131">Cell cycle</keyword>
<dbReference type="GO" id="GO:0051301">
    <property type="term" value="P:cell division"/>
    <property type="evidence" value="ECO:0007669"/>
    <property type="project" value="UniProtKB-KW"/>
</dbReference>
<dbReference type="GO" id="GO:0051258">
    <property type="term" value="P:protein polymerization"/>
    <property type="evidence" value="ECO:0007669"/>
    <property type="project" value="UniProtKB-ARBA"/>
</dbReference>
<name>A0AAN9K0U6_CANGL</name>
<keyword evidence="4" id="KW-0132">Cell division</keyword>